<protein>
    <submittedName>
        <fullName evidence="1">Uncharacterized protein</fullName>
    </submittedName>
</protein>
<evidence type="ECO:0000313" key="2">
    <source>
        <dbReference type="Proteomes" id="UP000188605"/>
    </source>
</evidence>
<dbReference type="EMBL" id="LJDB01000060">
    <property type="protein sequence ID" value="ONI39841.1"/>
    <property type="molecule type" value="Genomic_DNA"/>
</dbReference>
<gene>
    <name evidence="1" type="ORF">AN396_07245</name>
</gene>
<organism evidence="1 2">
    <name type="scientific">Candidatus Epulonipiscium fishelsonii</name>
    <dbReference type="NCBI Taxonomy" id="77094"/>
    <lineage>
        <taxon>Bacteria</taxon>
        <taxon>Bacillati</taxon>
        <taxon>Bacillota</taxon>
        <taxon>Clostridia</taxon>
        <taxon>Lachnospirales</taxon>
        <taxon>Lachnospiraceae</taxon>
        <taxon>Candidatus Epulonipiscium</taxon>
    </lineage>
</organism>
<name>A0ACC8XBH4_9FIRM</name>
<dbReference type="Proteomes" id="UP000188605">
    <property type="component" value="Unassembled WGS sequence"/>
</dbReference>
<comment type="caution">
    <text evidence="1">The sequence shown here is derived from an EMBL/GenBank/DDBJ whole genome shotgun (WGS) entry which is preliminary data.</text>
</comment>
<evidence type="ECO:0000313" key="1">
    <source>
        <dbReference type="EMBL" id="ONI39841.1"/>
    </source>
</evidence>
<reference evidence="1" key="1">
    <citation type="submission" date="2016-08" db="EMBL/GenBank/DDBJ databases">
        <authorList>
            <person name="Ngugi D.K."/>
            <person name="Miyake S."/>
            <person name="Stingl U."/>
        </authorList>
    </citation>
    <scope>NUCLEOTIDE SEQUENCE</scope>
    <source>
        <strain evidence="1">SCG-B11WGA-EpuloA1</strain>
    </source>
</reference>
<proteinExistence type="predicted"/>
<sequence>MAITIKQIAELSGVSRGTVDRVLNNRGKVNPSTEKKIRELAEELGYMPNKAASALAIHKKNLVFGIIINSIGNIFFDEVLNGIKKAEKEFSVYEIKIITIKLKGYNPMDQLAAIDELISKNINGLILTPINTSDIRQKLLSLEELNIPIIALNSDIQDVPHVGYVGIDYFKSGEIAGGLMRLFHKTYCHVGIITGSFNSLGHNLRIEGFKSTIKNQFSHIKILDIIENNDDDKESFNNTLNLINKFPELNGIYLSAGGVEGACTAITQYANNPVTIICCDDIPIVKKLIKEKIISASICQQPFQQGYLSLKALFEYIVHNTYFDINSYKLENEIKILQNI</sequence>
<accession>A0ACC8XBH4</accession>
<keyword evidence="2" id="KW-1185">Reference proteome</keyword>